<reference evidence="1" key="1">
    <citation type="submission" date="2021-01" db="EMBL/GenBank/DDBJ databases">
        <authorList>
            <person name="Li R."/>
            <person name="Bekaert M."/>
        </authorList>
    </citation>
    <scope>NUCLEOTIDE SEQUENCE</scope>
    <source>
        <strain evidence="1">Farmed</strain>
    </source>
</reference>
<evidence type="ECO:0000313" key="1">
    <source>
        <dbReference type="EMBL" id="CAE1172847.1"/>
    </source>
</evidence>
<protein>
    <submittedName>
        <fullName evidence="1">Uncharacterized protein</fullName>
    </submittedName>
</protein>
<name>A0A812B7U5_ACAPH</name>
<organism evidence="1 2">
    <name type="scientific">Acanthosepion pharaonis</name>
    <name type="common">Pharaoh cuttlefish</name>
    <name type="synonym">Sepia pharaonis</name>
    <dbReference type="NCBI Taxonomy" id="158019"/>
    <lineage>
        <taxon>Eukaryota</taxon>
        <taxon>Metazoa</taxon>
        <taxon>Spiralia</taxon>
        <taxon>Lophotrochozoa</taxon>
        <taxon>Mollusca</taxon>
        <taxon>Cephalopoda</taxon>
        <taxon>Coleoidea</taxon>
        <taxon>Decapodiformes</taxon>
        <taxon>Sepiida</taxon>
        <taxon>Sepiina</taxon>
        <taxon>Sepiidae</taxon>
        <taxon>Acanthosepion</taxon>
    </lineage>
</organism>
<proteinExistence type="predicted"/>
<keyword evidence="2" id="KW-1185">Reference proteome</keyword>
<dbReference type="EMBL" id="CAHIKZ030000411">
    <property type="protein sequence ID" value="CAE1172847.1"/>
    <property type="molecule type" value="Genomic_DNA"/>
</dbReference>
<sequence length="150" mass="16716">MPLLLFSLSSYPTSCFLSPRTPPLFYFSSYPSFAFLSFSTPHGYSLSIHPSSHISSYYSSDFLSPFTLRLQSPPSTHTLGSLSSTSFFHLGYHAFIFFLVHSSSSPSRFCSFISPILSSYTSLLTPPPLPFIILFTSNSSSSSFHHTLHF</sequence>
<dbReference type="AlphaFoldDB" id="A0A812B7U5"/>
<comment type="caution">
    <text evidence="1">The sequence shown here is derived from an EMBL/GenBank/DDBJ whole genome shotgun (WGS) entry which is preliminary data.</text>
</comment>
<dbReference type="Proteomes" id="UP000597762">
    <property type="component" value="Unassembled WGS sequence"/>
</dbReference>
<accession>A0A812B7U5</accession>
<gene>
    <name evidence="1" type="ORF">SPHA_12290</name>
</gene>
<evidence type="ECO:0000313" key="2">
    <source>
        <dbReference type="Proteomes" id="UP000597762"/>
    </source>
</evidence>